<sequence>MRDSVEKLEKVRLQYRNGDCRTSTSRRSITTDVIPIAIRLARGERIALAPAVLAGIYSDLDRIRDLAVEECDKKS</sequence>
<evidence type="ECO:0000313" key="2">
    <source>
        <dbReference type="EMBL" id="VVB00772.1"/>
    </source>
</evidence>
<reference evidence="2" key="1">
    <citation type="submission" date="2019-07" db="EMBL/GenBank/DDBJ databases">
        <authorList>
            <person name="Dittberner H."/>
        </authorList>
    </citation>
    <scope>NUCLEOTIDE SEQUENCE [LARGE SCALE GENOMIC DNA]</scope>
</reference>
<dbReference type="AlphaFoldDB" id="A0A565BGL4"/>
<protein>
    <recommendedName>
        <fullName evidence="1">Aminotransferase-like plant mobile domain-containing protein</fullName>
    </recommendedName>
</protein>
<dbReference type="OrthoDB" id="1749204at2759"/>
<keyword evidence="3" id="KW-1185">Reference proteome</keyword>
<evidence type="ECO:0000259" key="1">
    <source>
        <dbReference type="Pfam" id="PF10536"/>
    </source>
</evidence>
<dbReference type="Pfam" id="PF10536">
    <property type="entry name" value="PMD"/>
    <property type="match status" value="1"/>
</dbReference>
<organism evidence="2 3">
    <name type="scientific">Arabis nemorensis</name>
    <dbReference type="NCBI Taxonomy" id="586526"/>
    <lineage>
        <taxon>Eukaryota</taxon>
        <taxon>Viridiplantae</taxon>
        <taxon>Streptophyta</taxon>
        <taxon>Embryophyta</taxon>
        <taxon>Tracheophyta</taxon>
        <taxon>Spermatophyta</taxon>
        <taxon>Magnoliopsida</taxon>
        <taxon>eudicotyledons</taxon>
        <taxon>Gunneridae</taxon>
        <taxon>Pentapetalae</taxon>
        <taxon>rosids</taxon>
        <taxon>malvids</taxon>
        <taxon>Brassicales</taxon>
        <taxon>Brassicaceae</taxon>
        <taxon>Arabideae</taxon>
        <taxon>Arabis</taxon>
    </lineage>
</organism>
<dbReference type="InterPro" id="IPR019557">
    <property type="entry name" value="AminoTfrase-like_pln_mobile"/>
</dbReference>
<feature type="domain" description="Aminotransferase-like plant mobile" evidence="1">
    <location>
        <begin position="23"/>
        <end position="65"/>
    </location>
</feature>
<evidence type="ECO:0000313" key="3">
    <source>
        <dbReference type="Proteomes" id="UP000489600"/>
    </source>
</evidence>
<name>A0A565BGL4_9BRAS</name>
<dbReference type="Proteomes" id="UP000489600">
    <property type="component" value="Unassembled WGS sequence"/>
</dbReference>
<gene>
    <name evidence="2" type="ORF">ANE_LOCUS11216</name>
</gene>
<dbReference type="EMBL" id="CABITT030000004">
    <property type="protein sequence ID" value="VVB00772.1"/>
    <property type="molecule type" value="Genomic_DNA"/>
</dbReference>
<accession>A0A565BGL4</accession>
<proteinExistence type="predicted"/>
<comment type="caution">
    <text evidence="2">The sequence shown here is derived from an EMBL/GenBank/DDBJ whole genome shotgun (WGS) entry which is preliminary data.</text>
</comment>